<evidence type="ECO:0000313" key="4">
    <source>
        <dbReference type="Proteomes" id="UP000193648"/>
    </source>
</evidence>
<keyword evidence="2" id="KW-1133">Transmembrane helix</keyword>
<feature type="region of interest" description="Disordered" evidence="1">
    <location>
        <begin position="254"/>
        <end position="308"/>
    </location>
</feature>
<feature type="compositionally biased region" description="Low complexity" evidence="1">
    <location>
        <begin position="14"/>
        <end position="28"/>
    </location>
</feature>
<feature type="compositionally biased region" description="Polar residues" evidence="1">
    <location>
        <begin position="527"/>
        <end position="538"/>
    </location>
</feature>
<dbReference type="GeneID" id="33568714"/>
<organism evidence="3 4">
    <name type="scientific">Lobosporangium transversale</name>
    <dbReference type="NCBI Taxonomy" id="64571"/>
    <lineage>
        <taxon>Eukaryota</taxon>
        <taxon>Fungi</taxon>
        <taxon>Fungi incertae sedis</taxon>
        <taxon>Mucoromycota</taxon>
        <taxon>Mortierellomycotina</taxon>
        <taxon>Mortierellomycetes</taxon>
        <taxon>Mortierellales</taxon>
        <taxon>Mortierellaceae</taxon>
        <taxon>Lobosporangium</taxon>
    </lineage>
</organism>
<feature type="region of interest" description="Disordered" evidence="1">
    <location>
        <begin position="493"/>
        <end position="513"/>
    </location>
</feature>
<evidence type="ECO:0000256" key="1">
    <source>
        <dbReference type="SAM" id="MobiDB-lite"/>
    </source>
</evidence>
<gene>
    <name evidence="3" type="ORF">BCR41DRAFT_374449</name>
</gene>
<feature type="region of interest" description="Disordered" evidence="1">
    <location>
        <begin position="409"/>
        <end position="438"/>
    </location>
</feature>
<dbReference type="Proteomes" id="UP000193648">
    <property type="component" value="Unassembled WGS sequence"/>
</dbReference>
<dbReference type="OrthoDB" id="2447480at2759"/>
<protein>
    <submittedName>
        <fullName evidence="3">Uncharacterized protein</fullName>
    </submittedName>
</protein>
<accession>A0A1Y2GAH6</accession>
<dbReference type="EMBL" id="MCFF01000050">
    <property type="protein sequence ID" value="ORZ05553.1"/>
    <property type="molecule type" value="Genomic_DNA"/>
</dbReference>
<keyword evidence="2" id="KW-0812">Transmembrane</keyword>
<comment type="caution">
    <text evidence="3">The sequence shown here is derived from an EMBL/GenBank/DDBJ whole genome shotgun (WGS) entry which is preliminary data.</text>
</comment>
<feature type="compositionally biased region" description="Polar residues" evidence="1">
    <location>
        <begin position="498"/>
        <end position="513"/>
    </location>
</feature>
<keyword evidence="4" id="KW-1185">Reference proteome</keyword>
<dbReference type="RefSeq" id="XP_021877127.1">
    <property type="nucleotide sequence ID" value="XM_022026871.1"/>
</dbReference>
<feature type="region of interest" description="Disordered" evidence="1">
    <location>
        <begin position="1"/>
        <end position="39"/>
    </location>
</feature>
<proteinExistence type="predicted"/>
<feature type="compositionally biased region" description="Low complexity" evidence="1">
    <location>
        <begin position="68"/>
        <end position="84"/>
    </location>
</feature>
<reference evidence="3 4" key="1">
    <citation type="submission" date="2016-07" db="EMBL/GenBank/DDBJ databases">
        <title>Pervasive Adenine N6-methylation of Active Genes in Fungi.</title>
        <authorList>
            <consortium name="DOE Joint Genome Institute"/>
            <person name="Mondo S.J."/>
            <person name="Dannebaum R.O."/>
            <person name="Kuo R.C."/>
            <person name="Labutti K."/>
            <person name="Haridas S."/>
            <person name="Kuo A."/>
            <person name="Salamov A."/>
            <person name="Ahrendt S.R."/>
            <person name="Lipzen A."/>
            <person name="Sullivan W."/>
            <person name="Andreopoulos W.B."/>
            <person name="Clum A."/>
            <person name="Lindquist E."/>
            <person name="Daum C."/>
            <person name="Ramamoorthy G.K."/>
            <person name="Gryganskyi A."/>
            <person name="Culley D."/>
            <person name="Magnuson J.K."/>
            <person name="James T.Y."/>
            <person name="O'Malley M.A."/>
            <person name="Stajich J.E."/>
            <person name="Spatafora J.W."/>
            <person name="Visel A."/>
            <person name="Grigoriev I.V."/>
        </authorList>
    </citation>
    <scope>NUCLEOTIDE SEQUENCE [LARGE SCALE GENOMIC DNA]</scope>
    <source>
        <strain evidence="3 4">NRRL 3116</strain>
    </source>
</reference>
<feature type="region of interest" description="Disordered" evidence="1">
    <location>
        <begin position="56"/>
        <end position="84"/>
    </location>
</feature>
<dbReference type="InParanoid" id="A0A1Y2GAH6"/>
<keyword evidence="2" id="KW-0472">Membrane</keyword>
<evidence type="ECO:0000256" key="2">
    <source>
        <dbReference type="SAM" id="Phobius"/>
    </source>
</evidence>
<feature type="compositionally biased region" description="Polar residues" evidence="1">
    <location>
        <begin position="1"/>
        <end position="13"/>
    </location>
</feature>
<feature type="transmembrane region" description="Helical" evidence="2">
    <location>
        <begin position="148"/>
        <end position="169"/>
    </location>
</feature>
<evidence type="ECO:0000313" key="3">
    <source>
        <dbReference type="EMBL" id="ORZ05553.1"/>
    </source>
</evidence>
<dbReference type="AlphaFoldDB" id="A0A1Y2GAH6"/>
<name>A0A1Y2GAH6_9FUNG</name>
<feature type="region of interest" description="Disordered" evidence="1">
    <location>
        <begin position="527"/>
        <end position="591"/>
    </location>
</feature>
<feature type="compositionally biased region" description="Basic and acidic residues" evidence="1">
    <location>
        <begin position="289"/>
        <end position="307"/>
    </location>
</feature>
<sequence>MTTLVVSDQRQLQTVPTSVSVSSSSPEHSSSKQATTRQTQTVASAYMPTAIIPTTPHTPIDSTGLVDSSASSSPTSSSSSSSSSFSSSIGSELPNTVTLSFCSQFFHNQKQSLHKYLLKFYGYLGQYVENNPTVLLVLRYAIASIHAFIVYLLSVILSLAQLIVITATIENLGWIQTYRPFMREWDKYFPGFVFPALDIESESEDDPPEGSVNNPIIHKDARYWASKRKLKECNDHVDNSYHFEESKKRMTIKQSMNSTLRRRPAKFQQGIPSLWTAEEAETSNGIEVESDHTKGQDQSPKSEDTESHLSGISYATTRTSSGHLKPKHVTFNEEVLIFDRKQPNQSFAKAASPMAPVDRHDGSTTHISRTLPATEAHVTRTGLVKDMDPFITSISAKPTPVSLDTMAQDEAEYQRRTASEDTNDSGNTSPTFQPDIEHTSTSLAPSIISPISSDSPYPSYATLASRVVSSATGDITNLRRASSVPLKIGSFFHRHNHQNGSQKNTSRRTATSLESDAMARNSNMPVSQLLQPNNQSNGPDVLSVETAESQREALPPRSRPKRSFSLGLSRHPHLSKQSNTAGMGGSSNDKHNNFMYRIAHPQRYKREMEQHLSQQEKQRLLTLAQLQHREVLEGGNAATSSEAPIGTRTEDAVLCGNVCYYATSAEYVEGIGAPNSVISTSVGIAFPKKLQPKKGRGKTISLRPINVSGRSLATKDARYSYKPLFRPDDTSQSISSLIQPSKEVSTVASTNGTERVDGCAKIPDLSSSSTANTHRPSPLIRTISINSRSYTNFTTFSFPTPPPAQQLAIKTPTSLALCPMITSQGSAIEHTTFAAFGFPSPSPSPINSAPASPRHSISSMPLDISNRIQARSGFYSGDTRQDLNMNDNTLYLHSQDLDQYDGDPIQPQLQEGSQKKYLNDALRDMNFIEESLPQTWVDAGNKYADVTTTDLGSQNMQLSKDHNGNTAEKHHHILSFLQKLSIKKMKKRLRAWFTVSETTNSENFQGSSAPHREKPYIVMQESLMKNRWTIAHLVEAPCFSNPIFFSGAYRGGLFTKERVGLRATQKVDPL</sequence>